<organism evidence="6">
    <name type="scientific">bioreactor metagenome</name>
    <dbReference type="NCBI Taxonomy" id="1076179"/>
    <lineage>
        <taxon>unclassified sequences</taxon>
        <taxon>metagenomes</taxon>
        <taxon>ecological metagenomes</taxon>
    </lineage>
</organism>
<dbReference type="PRINTS" id="PR00039">
    <property type="entry name" value="HTHLYSR"/>
</dbReference>
<reference evidence="6" key="1">
    <citation type="submission" date="2019-08" db="EMBL/GenBank/DDBJ databases">
        <authorList>
            <person name="Kucharzyk K."/>
            <person name="Murdoch R.W."/>
            <person name="Higgins S."/>
            <person name="Loffler F."/>
        </authorList>
    </citation>
    <scope>NUCLEOTIDE SEQUENCE</scope>
</reference>
<evidence type="ECO:0000256" key="2">
    <source>
        <dbReference type="ARBA" id="ARBA00023015"/>
    </source>
</evidence>
<evidence type="ECO:0000259" key="5">
    <source>
        <dbReference type="PROSITE" id="PS50931"/>
    </source>
</evidence>
<dbReference type="PROSITE" id="PS50931">
    <property type="entry name" value="HTH_LYSR"/>
    <property type="match status" value="1"/>
</dbReference>
<dbReference type="InterPro" id="IPR005119">
    <property type="entry name" value="LysR_subst-bd"/>
</dbReference>
<accession>A0A645B3T7</accession>
<evidence type="ECO:0000256" key="4">
    <source>
        <dbReference type="ARBA" id="ARBA00023163"/>
    </source>
</evidence>
<gene>
    <name evidence="6" type="primary">yofA_3</name>
    <name evidence="6" type="ORF">SDC9_106942</name>
</gene>
<dbReference type="Pfam" id="PF03466">
    <property type="entry name" value="LysR_substrate"/>
    <property type="match status" value="1"/>
</dbReference>
<protein>
    <submittedName>
        <fullName evidence="6">HTH-type transcriptional regulator YofA</fullName>
    </submittedName>
</protein>
<comment type="similarity">
    <text evidence="1">Belongs to the LysR transcriptional regulatory family.</text>
</comment>
<dbReference type="GO" id="GO:0003700">
    <property type="term" value="F:DNA-binding transcription factor activity"/>
    <property type="evidence" value="ECO:0007669"/>
    <property type="project" value="InterPro"/>
</dbReference>
<dbReference type="Gene3D" id="3.40.190.290">
    <property type="match status" value="1"/>
</dbReference>
<keyword evidence="2" id="KW-0805">Transcription regulation</keyword>
<proteinExistence type="inferred from homology"/>
<keyword evidence="3" id="KW-0238">DNA-binding</keyword>
<comment type="caution">
    <text evidence="6">The sequence shown here is derived from an EMBL/GenBank/DDBJ whole genome shotgun (WGS) entry which is preliminary data.</text>
</comment>
<sequence>MHIDSLNYFFKVAKSKSISTVAKNTHISQSALSQQILKLEDKLNVKLLNRSNKGVTLTPEGEILFKYCESILSSYNKMQEELSNSIHKKTFISIEAVESISLTILPALVSKLKKVYNSYTINLNTIDCCSNLNLLNNICDVYICYRKPERNDSIVTKQLGNDEIVLVADKNFQINSIKKEQLFELPLILASDKNCLKRFLCSELNCDENDLDNSNILYRTNSYFSALNGVLSTKAVTFIPMSMYNNYCSTTNIKRIKIEDFSLSIPIYINYSEAFYKTNSDFIKSLKNMLKGYLRIYQE</sequence>
<keyword evidence="4" id="KW-0804">Transcription</keyword>
<dbReference type="AlphaFoldDB" id="A0A645B3T7"/>
<feature type="domain" description="HTH lysR-type" evidence="5">
    <location>
        <begin position="1"/>
        <end position="58"/>
    </location>
</feature>
<dbReference type="SUPFAM" id="SSF46785">
    <property type="entry name" value="Winged helix' DNA-binding domain"/>
    <property type="match status" value="1"/>
</dbReference>
<dbReference type="InterPro" id="IPR000847">
    <property type="entry name" value="LysR_HTH_N"/>
</dbReference>
<evidence type="ECO:0000313" key="6">
    <source>
        <dbReference type="EMBL" id="MPM60095.1"/>
    </source>
</evidence>
<dbReference type="InterPro" id="IPR036390">
    <property type="entry name" value="WH_DNA-bd_sf"/>
</dbReference>
<evidence type="ECO:0000256" key="3">
    <source>
        <dbReference type="ARBA" id="ARBA00023125"/>
    </source>
</evidence>
<evidence type="ECO:0000256" key="1">
    <source>
        <dbReference type="ARBA" id="ARBA00009437"/>
    </source>
</evidence>
<dbReference type="CDD" id="cd05466">
    <property type="entry name" value="PBP2_LTTR_substrate"/>
    <property type="match status" value="1"/>
</dbReference>
<dbReference type="Pfam" id="PF00126">
    <property type="entry name" value="HTH_1"/>
    <property type="match status" value="1"/>
</dbReference>
<dbReference type="FunFam" id="1.10.10.10:FF:000001">
    <property type="entry name" value="LysR family transcriptional regulator"/>
    <property type="match status" value="1"/>
</dbReference>
<dbReference type="InterPro" id="IPR036388">
    <property type="entry name" value="WH-like_DNA-bd_sf"/>
</dbReference>
<dbReference type="Gene3D" id="1.10.10.10">
    <property type="entry name" value="Winged helix-like DNA-binding domain superfamily/Winged helix DNA-binding domain"/>
    <property type="match status" value="1"/>
</dbReference>
<dbReference type="EMBL" id="VSSQ01017625">
    <property type="protein sequence ID" value="MPM60095.1"/>
    <property type="molecule type" value="Genomic_DNA"/>
</dbReference>
<dbReference type="PANTHER" id="PTHR30126">
    <property type="entry name" value="HTH-TYPE TRANSCRIPTIONAL REGULATOR"/>
    <property type="match status" value="1"/>
</dbReference>
<dbReference type="SUPFAM" id="SSF53850">
    <property type="entry name" value="Periplasmic binding protein-like II"/>
    <property type="match status" value="1"/>
</dbReference>
<dbReference type="GO" id="GO:0003677">
    <property type="term" value="F:DNA binding"/>
    <property type="evidence" value="ECO:0007669"/>
    <property type="project" value="UniProtKB-KW"/>
</dbReference>
<name>A0A645B3T7_9ZZZZ</name>